<dbReference type="PANTHER" id="PTHR30086:SF20">
    <property type="entry name" value="ARGININE EXPORTER PROTEIN ARGO-RELATED"/>
    <property type="match status" value="1"/>
</dbReference>
<dbReference type="AlphaFoldDB" id="A0A1Y1RMX0"/>
<dbReference type="PANTHER" id="PTHR30086">
    <property type="entry name" value="ARGININE EXPORTER PROTEIN ARGO"/>
    <property type="match status" value="1"/>
</dbReference>
<accession>A0A1Y1RMX0</accession>
<dbReference type="OrthoDB" id="5638726at2"/>
<name>A0A1Y1RMX0_9MICC</name>
<keyword evidence="8" id="KW-1185">Reference proteome</keyword>
<evidence type="ECO:0000256" key="5">
    <source>
        <dbReference type="ARBA" id="ARBA00023136"/>
    </source>
</evidence>
<feature type="transmembrane region" description="Helical" evidence="6">
    <location>
        <begin position="151"/>
        <end position="175"/>
    </location>
</feature>
<evidence type="ECO:0000256" key="4">
    <source>
        <dbReference type="ARBA" id="ARBA00022989"/>
    </source>
</evidence>
<feature type="transmembrane region" description="Helical" evidence="6">
    <location>
        <begin position="72"/>
        <end position="93"/>
    </location>
</feature>
<evidence type="ECO:0000313" key="7">
    <source>
        <dbReference type="EMBL" id="ORC15914.1"/>
    </source>
</evidence>
<organism evidence="7 8">
    <name type="scientific">Rothia nasimurium</name>
    <dbReference type="NCBI Taxonomy" id="85336"/>
    <lineage>
        <taxon>Bacteria</taxon>
        <taxon>Bacillati</taxon>
        <taxon>Actinomycetota</taxon>
        <taxon>Actinomycetes</taxon>
        <taxon>Micrococcales</taxon>
        <taxon>Micrococcaceae</taxon>
        <taxon>Rothia</taxon>
    </lineage>
</organism>
<evidence type="ECO:0008006" key="9">
    <source>
        <dbReference type="Google" id="ProtNLM"/>
    </source>
</evidence>
<evidence type="ECO:0000256" key="6">
    <source>
        <dbReference type="SAM" id="Phobius"/>
    </source>
</evidence>
<dbReference type="EMBL" id="LXWF01000041">
    <property type="protein sequence ID" value="ORC15914.1"/>
    <property type="molecule type" value="Genomic_DNA"/>
</dbReference>
<dbReference type="RefSeq" id="WP_083092284.1">
    <property type="nucleotide sequence ID" value="NZ_LXWF01000041.1"/>
</dbReference>
<dbReference type="InterPro" id="IPR001123">
    <property type="entry name" value="LeuE-type"/>
</dbReference>
<dbReference type="GO" id="GO:0015171">
    <property type="term" value="F:amino acid transmembrane transporter activity"/>
    <property type="evidence" value="ECO:0007669"/>
    <property type="project" value="TreeGrafter"/>
</dbReference>
<proteinExistence type="predicted"/>
<comment type="subcellular location">
    <subcellularLocation>
        <location evidence="1">Cell membrane</location>
        <topology evidence="1">Multi-pass membrane protein</topology>
    </subcellularLocation>
</comment>
<evidence type="ECO:0000256" key="2">
    <source>
        <dbReference type="ARBA" id="ARBA00022475"/>
    </source>
</evidence>
<keyword evidence="4 6" id="KW-1133">Transmembrane helix</keyword>
<dbReference type="Pfam" id="PF01810">
    <property type="entry name" value="LysE"/>
    <property type="match status" value="1"/>
</dbReference>
<dbReference type="GO" id="GO:0005886">
    <property type="term" value="C:plasma membrane"/>
    <property type="evidence" value="ECO:0007669"/>
    <property type="project" value="UniProtKB-SubCell"/>
</dbReference>
<feature type="transmembrane region" description="Helical" evidence="6">
    <location>
        <begin position="44"/>
        <end position="66"/>
    </location>
</feature>
<feature type="transmembrane region" description="Helical" evidence="6">
    <location>
        <begin position="114"/>
        <end position="131"/>
    </location>
</feature>
<protein>
    <recommendedName>
        <fullName evidence="9">Amino acid transporter</fullName>
    </recommendedName>
</protein>
<reference evidence="7 8" key="1">
    <citation type="submission" date="2016-05" db="EMBL/GenBank/DDBJ databases">
        <title>Draft genome sequence of a porcine commensal Rothia nasimurium.</title>
        <authorList>
            <person name="Gaiser R.A."/>
            <person name="Van Baarlen P."/>
            <person name="Wells J.M."/>
        </authorList>
    </citation>
    <scope>NUCLEOTIDE SEQUENCE [LARGE SCALE GENOMIC DNA]</scope>
    <source>
        <strain evidence="7 8">PT-32</strain>
    </source>
</reference>
<dbReference type="Proteomes" id="UP000192359">
    <property type="component" value="Unassembled WGS sequence"/>
</dbReference>
<evidence type="ECO:0000313" key="8">
    <source>
        <dbReference type="Proteomes" id="UP000192359"/>
    </source>
</evidence>
<evidence type="ECO:0000256" key="1">
    <source>
        <dbReference type="ARBA" id="ARBA00004651"/>
    </source>
</evidence>
<evidence type="ECO:0000256" key="3">
    <source>
        <dbReference type="ARBA" id="ARBA00022692"/>
    </source>
</evidence>
<keyword evidence="5 6" id="KW-0472">Membrane</keyword>
<sequence length="207" mass="22484">MTLSETLPHLLFGIGTSLSLIVAIGAQNAYLLKQGLIGRFVWPIAFFCIISDAFLIGLGVLGMGTLADSYGWVLQVLRWGGGLFLLVYGLMAARRALRPSSMKISTSITGPQTLTRALLIAAAMTYLNPHAYLDTIVLIGGIAAQQGDYRWLFYAGSVAGSAIWFILLASCSRFLRPIFASPRAWRLLDAGIAALMFFLAYKVMFGH</sequence>
<gene>
    <name evidence="7" type="ORF">A7979_04660</name>
</gene>
<feature type="transmembrane region" description="Helical" evidence="6">
    <location>
        <begin position="187"/>
        <end position="205"/>
    </location>
</feature>
<feature type="transmembrane region" description="Helical" evidence="6">
    <location>
        <begin position="12"/>
        <end position="32"/>
    </location>
</feature>
<keyword evidence="2" id="KW-1003">Cell membrane</keyword>
<keyword evidence="3 6" id="KW-0812">Transmembrane</keyword>
<comment type="caution">
    <text evidence="7">The sequence shown here is derived from an EMBL/GenBank/DDBJ whole genome shotgun (WGS) entry which is preliminary data.</text>
</comment>